<dbReference type="InterPro" id="IPR036390">
    <property type="entry name" value="WH_DNA-bd_sf"/>
</dbReference>
<organism evidence="2 3">
    <name type="scientific">Microlunatus phosphovorus (strain ATCC 700054 / DSM 10555 / JCM 9379 / NBRC 101784 / NCIMB 13414 / VKM Ac-1990 / NM-1)</name>
    <dbReference type="NCBI Taxonomy" id="1032480"/>
    <lineage>
        <taxon>Bacteria</taxon>
        <taxon>Bacillati</taxon>
        <taxon>Actinomycetota</taxon>
        <taxon>Actinomycetes</taxon>
        <taxon>Propionibacteriales</taxon>
        <taxon>Propionibacteriaceae</taxon>
        <taxon>Microlunatus</taxon>
    </lineage>
</organism>
<dbReference type="InterPro" id="IPR002934">
    <property type="entry name" value="Polymerase_NTP_transf_dom"/>
</dbReference>
<name>F5XSK2_MICPN</name>
<evidence type="ECO:0000259" key="1">
    <source>
        <dbReference type="Pfam" id="PF01909"/>
    </source>
</evidence>
<dbReference type="STRING" id="1032480.MLP_42460"/>
<dbReference type="HOGENOM" id="CLU_101755_0_0_11"/>
<dbReference type="CDD" id="cd05403">
    <property type="entry name" value="NT_KNTase_like"/>
    <property type="match status" value="1"/>
</dbReference>
<dbReference type="SUPFAM" id="SSF46785">
    <property type="entry name" value="Winged helix' DNA-binding domain"/>
    <property type="match status" value="1"/>
</dbReference>
<dbReference type="AlphaFoldDB" id="F5XSK2"/>
<dbReference type="Proteomes" id="UP000007947">
    <property type="component" value="Chromosome"/>
</dbReference>
<gene>
    <name evidence="2" type="ordered locus">MLP_42460</name>
</gene>
<evidence type="ECO:0000313" key="2">
    <source>
        <dbReference type="EMBL" id="BAK37260.1"/>
    </source>
</evidence>
<dbReference type="eggNOG" id="COG1669">
    <property type="taxonomic scope" value="Bacteria"/>
</dbReference>
<dbReference type="OrthoDB" id="3826063at2"/>
<evidence type="ECO:0000313" key="3">
    <source>
        <dbReference type="Proteomes" id="UP000007947"/>
    </source>
</evidence>
<sequence length="198" mass="21515">MDVSAPYESVVPSLDGAVLEVLARAGRPITGRQVQRLARRGSVPGIAAVLDRLTEVGIVTAERAGSAILYEANRDHLAWPAVEILIGIRETLLRRIRDHLAGWDNPPTRARLFGSTARADGDTSSDVDILIIHRDLAAPLESEMESLRAAVRRWTGNHAQLVTVSESTWAQMTRDADPLVGSLRRDGIDLLNEAETAA</sequence>
<keyword evidence="3" id="KW-1185">Reference proteome</keyword>
<dbReference type="Pfam" id="PF01909">
    <property type="entry name" value="NTP_transf_2"/>
    <property type="match status" value="1"/>
</dbReference>
<feature type="domain" description="Polymerase nucleotidyl transferase" evidence="1">
    <location>
        <begin position="105"/>
        <end position="136"/>
    </location>
</feature>
<dbReference type="GO" id="GO:0016779">
    <property type="term" value="F:nucleotidyltransferase activity"/>
    <property type="evidence" value="ECO:0007669"/>
    <property type="project" value="InterPro"/>
</dbReference>
<dbReference type="SUPFAM" id="SSF81301">
    <property type="entry name" value="Nucleotidyltransferase"/>
    <property type="match status" value="1"/>
</dbReference>
<dbReference type="KEGG" id="mph:MLP_42460"/>
<protein>
    <recommendedName>
        <fullName evidence="1">Polymerase nucleotidyl transferase domain-containing protein</fullName>
    </recommendedName>
</protein>
<accession>F5XSK2</accession>
<reference evidence="2 3" key="1">
    <citation type="submission" date="2011-05" db="EMBL/GenBank/DDBJ databases">
        <title>Whole genome sequence of Microlunatus phosphovorus NM-1.</title>
        <authorList>
            <person name="Hosoyama A."/>
            <person name="Sasaki K."/>
            <person name="Harada T."/>
            <person name="Igarashi R."/>
            <person name="Kawakoshi A."/>
            <person name="Sasagawa M."/>
            <person name="Fukada J."/>
            <person name="Nakamura S."/>
            <person name="Katano Y."/>
            <person name="Hanada S."/>
            <person name="Kamagata Y."/>
            <person name="Nakamura N."/>
            <person name="Yamazaki S."/>
            <person name="Fujita N."/>
        </authorList>
    </citation>
    <scope>NUCLEOTIDE SEQUENCE [LARGE SCALE GENOMIC DNA]</scope>
    <source>
        <strain evidence="3">ATCC 700054 / DSM 10555 / JCM 9379 / NBRC 101784 / NCIMB 13414 / VKM Ac-1990 / NM-1</strain>
    </source>
</reference>
<dbReference type="InterPro" id="IPR043519">
    <property type="entry name" value="NT_sf"/>
</dbReference>
<proteinExistence type="predicted"/>
<dbReference type="EMBL" id="AP012204">
    <property type="protein sequence ID" value="BAK37260.1"/>
    <property type="molecule type" value="Genomic_DNA"/>
</dbReference>
<dbReference type="Gene3D" id="3.30.460.10">
    <property type="entry name" value="Beta Polymerase, domain 2"/>
    <property type="match status" value="1"/>
</dbReference>